<evidence type="ECO:0000313" key="8">
    <source>
        <dbReference type="EMBL" id="GAA0525159.1"/>
    </source>
</evidence>
<reference evidence="8 9" key="1">
    <citation type="journal article" date="2019" name="Int. J. Syst. Evol. Microbiol.">
        <title>The Global Catalogue of Microorganisms (GCM) 10K type strain sequencing project: providing services to taxonomists for standard genome sequencing and annotation.</title>
        <authorList>
            <consortium name="The Broad Institute Genomics Platform"/>
            <consortium name="The Broad Institute Genome Sequencing Center for Infectious Disease"/>
            <person name="Wu L."/>
            <person name="Ma J."/>
        </authorList>
    </citation>
    <scope>NUCLEOTIDE SEQUENCE [LARGE SCALE GENOMIC DNA]</scope>
    <source>
        <strain evidence="8 9">JCM 10303</strain>
    </source>
</reference>
<dbReference type="Proteomes" id="UP001500729">
    <property type="component" value="Unassembled WGS sequence"/>
</dbReference>
<dbReference type="PANTHER" id="PTHR38459:SF1">
    <property type="entry name" value="PROPHAGE BACTOPRENOL-LINKED GLUCOSE TRANSLOCASE HOMOLOG"/>
    <property type="match status" value="1"/>
</dbReference>
<keyword evidence="5 6" id="KW-0472">Membrane</keyword>
<name>A0ABN1CSP0_SACER</name>
<accession>A0ABN1CSP0</accession>
<sequence>MVWGDAARSTLVGSGFVRFAAVGVANTAVHCAAYLASWVVLPYVVAHVVATVTAMLCSYVLNCRFTFGVVPRARTLLLYPLSNVPTIALSAGVVAVLVGVFGVGPVVAPVLGGLLVLPVTFLLSKRALTCAPTPAAAASLTWRARFHARKPEIRAAVAVAALVAVLAQIPALVNPSFYFWDDSAAQFLPMWHRLGERLLAGEWPLLLDADAWMGGNLAAEALFGVWNPLHLLDYLLVVAIGDLAVAATAIKTQFLVVLGVGVHALCRGYGASRAAASVLATALPVSGFVLYFQASSWAAGLMGFAWVPWVWWSLRRMADGRAAPWVVWVFCFLCVSAGDPYGVLAMCAIFGAVLVETALAGKPVARLAGVGAAAALTLPLVFLPLVMTGPVTWRSGLELFNVGQLVPDIADLLNASMPGFAPQILSFGSFRMTVPATYLAWFVVPLLPWLNWRAALAHRRRCCAALVLAGFYALLCLGPSNAWLFRWPLRHVAVLWLAVSVLFAVALSHGLRTDRLRVRLTCTAAALAGSAYLSFAAWPSQSLKHLASLVVICGLLVVVLASRTSASRAVVIHLGTACALVMQMWWFPANRDVATYNFPTDVDRVRAEFADVRGGTLFQIADRNAISGEDVESGRAWRRLLFGHMHAVAEVPSLVSYTGIGYEPLHRRLCLSYYGSACAEAYRRLWKADETGAVLADQLRLDRVVVQRKLIDDPEPPPGWQVSERAPDVVVLRRQGSLPWREGRLSVAHGVTVSGSVQDGQRAETVRFRAARSSGAELVFARLAWPGYSATVDGVPTAVRSTSAGLLKVVLPRGAEAGTLRVTWQPPWFGLQAVLAALGAALAVVLSTRTRRAEPC</sequence>
<feature type="domain" description="GtrA/DPMS transmembrane" evidence="7">
    <location>
        <begin position="18"/>
        <end position="127"/>
    </location>
</feature>
<feature type="transmembrane region" description="Helical" evidence="6">
    <location>
        <begin position="518"/>
        <end position="539"/>
    </location>
</feature>
<evidence type="ECO:0000256" key="1">
    <source>
        <dbReference type="ARBA" id="ARBA00004141"/>
    </source>
</evidence>
<dbReference type="EMBL" id="BAAAGS010000014">
    <property type="protein sequence ID" value="GAA0525159.1"/>
    <property type="molecule type" value="Genomic_DNA"/>
</dbReference>
<gene>
    <name evidence="8" type="ORF">GCM10009533_25680</name>
</gene>
<feature type="transmembrane region" description="Helical" evidence="6">
    <location>
        <begin position="325"/>
        <end position="355"/>
    </location>
</feature>
<evidence type="ECO:0000256" key="6">
    <source>
        <dbReference type="SAM" id="Phobius"/>
    </source>
</evidence>
<feature type="transmembrane region" description="Helical" evidence="6">
    <location>
        <begin position="106"/>
        <end position="123"/>
    </location>
</feature>
<feature type="transmembrane region" description="Helical" evidence="6">
    <location>
        <begin position="462"/>
        <end position="485"/>
    </location>
</feature>
<feature type="transmembrane region" description="Helical" evidence="6">
    <location>
        <begin position="491"/>
        <end position="511"/>
    </location>
</feature>
<feature type="transmembrane region" description="Helical" evidence="6">
    <location>
        <begin position="77"/>
        <end position="100"/>
    </location>
</feature>
<dbReference type="InterPro" id="IPR051401">
    <property type="entry name" value="GtrA_CellWall_Glycosyl"/>
</dbReference>
<comment type="caution">
    <text evidence="8">The sequence shown here is derived from an EMBL/GenBank/DDBJ whole genome shotgun (WGS) entry which is preliminary data.</text>
</comment>
<protein>
    <recommendedName>
        <fullName evidence="7">GtrA/DPMS transmembrane domain-containing protein</fullName>
    </recommendedName>
</protein>
<dbReference type="PANTHER" id="PTHR38459">
    <property type="entry name" value="PROPHAGE BACTOPRENOL-LINKED GLUCOSE TRANSLOCASE HOMOLOG"/>
    <property type="match status" value="1"/>
</dbReference>
<feature type="transmembrane region" description="Helical" evidence="6">
    <location>
        <begin position="16"/>
        <end position="37"/>
    </location>
</feature>
<evidence type="ECO:0000256" key="3">
    <source>
        <dbReference type="ARBA" id="ARBA00022692"/>
    </source>
</evidence>
<feature type="transmembrane region" description="Helical" evidence="6">
    <location>
        <begin position="545"/>
        <end position="562"/>
    </location>
</feature>
<evidence type="ECO:0000256" key="2">
    <source>
        <dbReference type="ARBA" id="ARBA00009399"/>
    </source>
</evidence>
<dbReference type="RefSeq" id="WP_009942393.1">
    <property type="nucleotide sequence ID" value="NZ_BAAAGS010000014.1"/>
</dbReference>
<feature type="transmembrane region" description="Helical" evidence="6">
    <location>
        <begin position="432"/>
        <end position="450"/>
    </location>
</feature>
<proteinExistence type="inferred from homology"/>
<evidence type="ECO:0000259" key="7">
    <source>
        <dbReference type="Pfam" id="PF04138"/>
    </source>
</evidence>
<comment type="subcellular location">
    <subcellularLocation>
        <location evidence="1">Membrane</location>
        <topology evidence="1">Multi-pass membrane protein</topology>
    </subcellularLocation>
</comment>
<comment type="similarity">
    <text evidence="2">Belongs to the GtrA family.</text>
</comment>
<keyword evidence="9" id="KW-1185">Reference proteome</keyword>
<evidence type="ECO:0000256" key="5">
    <source>
        <dbReference type="ARBA" id="ARBA00023136"/>
    </source>
</evidence>
<feature type="transmembrane region" description="Helical" evidence="6">
    <location>
        <begin position="153"/>
        <end position="173"/>
    </location>
</feature>
<evidence type="ECO:0000313" key="9">
    <source>
        <dbReference type="Proteomes" id="UP001500729"/>
    </source>
</evidence>
<organism evidence="8 9">
    <name type="scientific">Saccharopolyspora erythraea</name>
    <name type="common">Streptomyces erythraeus</name>
    <dbReference type="NCBI Taxonomy" id="1836"/>
    <lineage>
        <taxon>Bacteria</taxon>
        <taxon>Bacillati</taxon>
        <taxon>Actinomycetota</taxon>
        <taxon>Actinomycetes</taxon>
        <taxon>Pseudonocardiales</taxon>
        <taxon>Pseudonocardiaceae</taxon>
        <taxon>Saccharopolyspora</taxon>
    </lineage>
</organism>
<dbReference type="InterPro" id="IPR007267">
    <property type="entry name" value="GtrA_DPMS_TM"/>
</dbReference>
<keyword evidence="3 6" id="KW-0812">Transmembrane</keyword>
<feature type="transmembrane region" description="Helical" evidence="6">
    <location>
        <begin position="367"/>
        <end position="387"/>
    </location>
</feature>
<keyword evidence="4 6" id="KW-1133">Transmembrane helix</keyword>
<feature type="transmembrane region" description="Helical" evidence="6">
    <location>
        <begin position="569"/>
        <end position="587"/>
    </location>
</feature>
<feature type="transmembrane region" description="Helical" evidence="6">
    <location>
        <begin position="43"/>
        <end position="65"/>
    </location>
</feature>
<dbReference type="Pfam" id="PF04138">
    <property type="entry name" value="GtrA_DPMS_TM"/>
    <property type="match status" value="1"/>
</dbReference>
<feature type="transmembrane region" description="Helical" evidence="6">
    <location>
        <begin position="234"/>
        <end position="266"/>
    </location>
</feature>
<feature type="transmembrane region" description="Helical" evidence="6">
    <location>
        <begin position="278"/>
        <end position="305"/>
    </location>
</feature>
<feature type="transmembrane region" description="Helical" evidence="6">
    <location>
        <begin position="828"/>
        <end position="846"/>
    </location>
</feature>
<evidence type="ECO:0000256" key="4">
    <source>
        <dbReference type="ARBA" id="ARBA00022989"/>
    </source>
</evidence>